<dbReference type="Proteomes" id="UP000182725">
    <property type="component" value="Unassembled WGS sequence"/>
</dbReference>
<keyword evidence="4 6" id="KW-0067">ATP-binding</keyword>
<dbReference type="Gene3D" id="3.40.50.300">
    <property type="entry name" value="P-loop containing nucleotide triphosphate hydrolases"/>
    <property type="match status" value="1"/>
</dbReference>
<dbReference type="Pfam" id="PF00005">
    <property type="entry name" value="ABC_tran"/>
    <property type="match status" value="1"/>
</dbReference>
<evidence type="ECO:0000256" key="3">
    <source>
        <dbReference type="ARBA" id="ARBA00022741"/>
    </source>
</evidence>
<dbReference type="GO" id="GO:0043190">
    <property type="term" value="C:ATP-binding cassette (ABC) transporter complex"/>
    <property type="evidence" value="ECO:0007669"/>
    <property type="project" value="TreeGrafter"/>
</dbReference>
<dbReference type="EMBL" id="FNTV01000001">
    <property type="protein sequence ID" value="SEE47189.1"/>
    <property type="molecule type" value="Genomic_DNA"/>
</dbReference>
<comment type="similarity">
    <text evidence="1">Belongs to the ABC transporter superfamily.</text>
</comment>
<dbReference type="GO" id="GO:0005524">
    <property type="term" value="F:ATP binding"/>
    <property type="evidence" value="ECO:0007669"/>
    <property type="project" value="UniProtKB-KW"/>
</dbReference>
<dbReference type="PROSITE" id="PS50893">
    <property type="entry name" value="ABC_TRANSPORTER_2"/>
    <property type="match status" value="1"/>
</dbReference>
<sequence>MSTLAKRIPVRSNPISNKIVLAQAAVAVAPADPRWQQAREILAPLSLTLTEQRIAVIGANGSGKSTLLRLLNGLVVPSSGTVHVNGHGTHNEVSAVRRSVGFVFTDPLSQLVMPTPQEDVELSLRRQKLGKAARREKARDLLADFGLDHLAESSIYELSGGERQLTALATVLAVDPEILVLDEPSTLLDLRNTRKLMERLDALPQQVIMSTHDLSLAATFERILVIDQGKVAYDGDAATGIALYRELAG</sequence>
<evidence type="ECO:0000256" key="4">
    <source>
        <dbReference type="ARBA" id="ARBA00022840"/>
    </source>
</evidence>
<keyword evidence="2" id="KW-0813">Transport</keyword>
<evidence type="ECO:0000256" key="1">
    <source>
        <dbReference type="ARBA" id="ARBA00005417"/>
    </source>
</evidence>
<dbReference type="AlphaFoldDB" id="A0A1H5J3Y1"/>
<keyword evidence="3" id="KW-0547">Nucleotide-binding</keyword>
<proteinExistence type="inferred from homology"/>
<organism evidence="6 7">
    <name type="scientific">Arthrobacter alpinus</name>
    <dbReference type="NCBI Taxonomy" id="656366"/>
    <lineage>
        <taxon>Bacteria</taxon>
        <taxon>Bacillati</taxon>
        <taxon>Actinomycetota</taxon>
        <taxon>Actinomycetes</taxon>
        <taxon>Micrococcales</taxon>
        <taxon>Micrococcaceae</taxon>
        <taxon>Arthrobacter</taxon>
    </lineage>
</organism>
<dbReference type="InterPro" id="IPR015856">
    <property type="entry name" value="ABC_transpr_CbiO/EcfA_su"/>
</dbReference>
<evidence type="ECO:0000256" key="2">
    <source>
        <dbReference type="ARBA" id="ARBA00022448"/>
    </source>
</evidence>
<dbReference type="InterPro" id="IPR027417">
    <property type="entry name" value="P-loop_NTPase"/>
</dbReference>
<dbReference type="PANTHER" id="PTHR43553:SF24">
    <property type="entry name" value="ENERGY-COUPLING FACTOR TRANSPORTER ATP-BINDING PROTEIN ECFA1"/>
    <property type="match status" value="1"/>
</dbReference>
<protein>
    <submittedName>
        <fullName evidence="6">Biotin transport system ATP-binding protein</fullName>
    </submittedName>
</protein>
<dbReference type="GO" id="GO:0016887">
    <property type="term" value="F:ATP hydrolysis activity"/>
    <property type="evidence" value="ECO:0007669"/>
    <property type="project" value="InterPro"/>
</dbReference>
<evidence type="ECO:0000313" key="7">
    <source>
        <dbReference type="Proteomes" id="UP000182725"/>
    </source>
</evidence>
<dbReference type="InterPro" id="IPR003439">
    <property type="entry name" value="ABC_transporter-like_ATP-bd"/>
</dbReference>
<dbReference type="SUPFAM" id="SSF52540">
    <property type="entry name" value="P-loop containing nucleoside triphosphate hydrolases"/>
    <property type="match status" value="1"/>
</dbReference>
<dbReference type="GO" id="GO:0042626">
    <property type="term" value="F:ATPase-coupled transmembrane transporter activity"/>
    <property type="evidence" value="ECO:0007669"/>
    <property type="project" value="TreeGrafter"/>
</dbReference>
<dbReference type="CDD" id="cd03225">
    <property type="entry name" value="ABC_cobalt_CbiO_domain1"/>
    <property type="match status" value="1"/>
</dbReference>
<accession>A0A1H5J3Y1</accession>
<evidence type="ECO:0000313" key="6">
    <source>
        <dbReference type="EMBL" id="SEE47189.1"/>
    </source>
</evidence>
<dbReference type="SMART" id="SM00382">
    <property type="entry name" value="AAA"/>
    <property type="match status" value="1"/>
</dbReference>
<dbReference type="InterPro" id="IPR003593">
    <property type="entry name" value="AAA+_ATPase"/>
</dbReference>
<gene>
    <name evidence="6" type="ORF">SAMN04489740_1498</name>
</gene>
<dbReference type="PANTHER" id="PTHR43553">
    <property type="entry name" value="HEAVY METAL TRANSPORTER"/>
    <property type="match status" value="1"/>
</dbReference>
<reference evidence="6 7" key="1">
    <citation type="submission" date="2016-10" db="EMBL/GenBank/DDBJ databases">
        <authorList>
            <person name="de Groot N.N."/>
        </authorList>
    </citation>
    <scope>NUCLEOTIDE SEQUENCE [LARGE SCALE GENOMIC DNA]</scope>
    <source>
        <strain evidence="6 7">DSM 22274</strain>
    </source>
</reference>
<feature type="domain" description="ABC transporter" evidence="5">
    <location>
        <begin position="10"/>
        <end position="247"/>
    </location>
</feature>
<dbReference type="InterPro" id="IPR050095">
    <property type="entry name" value="ECF_ABC_transporter_ATP-bd"/>
</dbReference>
<name>A0A1H5J3Y1_9MICC</name>
<evidence type="ECO:0000259" key="5">
    <source>
        <dbReference type="PROSITE" id="PS50893"/>
    </source>
</evidence>